<dbReference type="InterPro" id="IPR001752">
    <property type="entry name" value="Kinesin_motor_dom"/>
</dbReference>
<dbReference type="SMART" id="SM00129">
    <property type="entry name" value="KISc"/>
    <property type="match status" value="1"/>
</dbReference>
<feature type="compositionally biased region" description="Polar residues" evidence="6">
    <location>
        <begin position="511"/>
        <end position="522"/>
    </location>
</feature>
<dbReference type="GO" id="GO:0015630">
    <property type="term" value="C:microtubule cytoskeleton"/>
    <property type="evidence" value="ECO:0007669"/>
    <property type="project" value="UniProtKB-ARBA"/>
</dbReference>
<dbReference type="EMBL" id="HG994580">
    <property type="protein sequence ID" value="CAF2756407.1"/>
    <property type="molecule type" value="Genomic_DNA"/>
</dbReference>
<evidence type="ECO:0000256" key="5">
    <source>
        <dbReference type="PROSITE-ProRule" id="PRU00283"/>
    </source>
</evidence>
<keyword evidence="5" id="KW-0505">Motor protein</keyword>
<keyword evidence="2 5" id="KW-0547">Nucleotide-binding</keyword>
<proteinExistence type="inferred from homology"/>
<keyword evidence="3 5" id="KW-0067">ATP-binding</keyword>
<dbReference type="PROSITE" id="PS50067">
    <property type="entry name" value="KINESIN_MOTOR_2"/>
    <property type="match status" value="1"/>
</dbReference>
<dbReference type="Pfam" id="PF00225">
    <property type="entry name" value="Kinesin"/>
    <property type="match status" value="1"/>
</dbReference>
<protein>
    <submittedName>
        <fullName evidence="7">KIF26</fullName>
    </submittedName>
</protein>
<keyword evidence="4" id="KW-0206">Cytoskeleton</keyword>
<evidence type="ECO:0000256" key="3">
    <source>
        <dbReference type="ARBA" id="ARBA00022840"/>
    </source>
</evidence>
<reference evidence="7" key="1">
    <citation type="submission" date="2021-02" db="EMBL/GenBank/DDBJ databases">
        <authorList>
            <person name="Bekaert M."/>
        </authorList>
    </citation>
    <scope>NUCLEOTIDE SEQUENCE</scope>
    <source>
        <strain evidence="7">IoA-00</strain>
    </source>
</reference>
<dbReference type="OrthoDB" id="6361791at2759"/>
<feature type="region of interest" description="Disordered" evidence="6">
    <location>
        <begin position="490"/>
        <end position="539"/>
    </location>
</feature>
<comment type="similarity">
    <text evidence="5">Belongs to the TRAFAC class myosin-kinesin ATPase superfamily. Kinesin family.</text>
</comment>
<dbReference type="PRINTS" id="PR00380">
    <property type="entry name" value="KINESINHEAVY"/>
</dbReference>
<feature type="compositionally biased region" description="Basic and acidic residues" evidence="6">
    <location>
        <begin position="745"/>
        <end position="755"/>
    </location>
</feature>
<feature type="compositionally biased region" description="Basic residues" evidence="6">
    <location>
        <begin position="1099"/>
        <end position="1114"/>
    </location>
</feature>
<dbReference type="InterPro" id="IPR027640">
    <property type="entry name" value="Kinesin-like_fam"/>
</dbReference>
<dbReference type="Gene3D" id="3.40.850.10">
    <property type="entry name" value="Kinesin motor domain"/>
    <property type="match status" value="1"/>
</dbReference>
<evidence type="ECO:0000256" key="1">
    <source>
        <dbReference type="ARBA" id="ARBA00004245"/>
    </source>
</evidence>
<evidence type="ECO:0000256" key="6">
    <source>
        <dbReference type="SAM" id="MobiDB-lite"/>
    </source>
</evidence>
<comment type="subcellular location">
    <subcellularLocation>
        <location evidence="1">Cytoplasm</location>
        <location evidence="1">Cytoskeleton</location>
    </subcellularLocation>
</comment>
<dbReference type="InterPro" id="IPR036961">
    <property type="entry name" value="Kinesin_motor_dom_sf"/>
</dbReference>
<dbReference type="PANTHER" id="PTHR21608:SF7">
    <property type="entry name" value="KINESIN-LIKE PROTEIN CG14535"/>
    <property type="match status" value="1"/>
</dbReference>
<sequence>MPFSGSGNGDGMDLPSKFIISHKGPIGTTSQQSTAAAFFARNHSKTSSPVHNLLQVAGKSIMRPTDTDFTSLLEANPPPTPSYLLKRLELSNASSHIGETSSSYSPGKVKVLLRISHSLLLESQKTGMSFQLDRKKKQVTLIDPTFSSLSGPNLRAAPKMFAFDGVFTDSDSQIELAGSALTDTIHSVLTGIDGCVFSFGHAKLGKTRTMIGCDDSAKNLGIIPTAIAWLFRCIKDNKHCKFSVRVTACEILQKNGEEEMRDLLNSSGEGATDPFGSPAASSILQRQTEVKCSNVEKAGQYLDIALNNRLASDSHFVYVLSIYRTESSHAESNLPVSTRSRLYLVDFGCCDRGTNGSRGGITQSGLGNVILSIFNRARHLPSKESKVTQMIKECLSSTHAKATMIAHVTPEATHYSETLHTVQLASRIHRMRRSKRNFKGSGSSGGGGSGSGSSDDTAMKNKILIKSHATSSSDFTDPSSSEQSCDTVIYVGPRDDEGTDAEHPPGRPGSVGSTPVRSNTYNIGRGSLPRNPKGKMPLYGKVAGYRQTPKGDRREHEVWVDSKPPLYVNKLTTEQQFAVYGYMDEFKRGMINQWVNEQSQVPSPKIRSKEPEPFAWLKETEDLNEVSNDGCKVLTTFKTAESSDESFSEGKERNECDTHNLLIVDVHNQPALRNSFASSSSGSNKSNACTNTEPHPHASTVEMPRDFEPEEILRISDNVAELVFENTIPAPKMEDASVQVLEKDVSHREEEKNNMEEISSSSSSCPPPIELKSESLHYIASKKISSSYSVNEEDFAVLEKENGFETKIDQLAKLHELYQSVSSINAKSQNRLRNVSSEMGSCFSLGAHQNGDDEGGSLKSDLNSLCSEPVIQRIEESSLDIEEAMNDLCKFTVSLSDLKKGLFFSRSDSPVLEGMDRELAKYAKLKDLDTSYEASSPSPPQASLVSLSCNDNKTAAYDGNKDNPDLNNVPVARRSPGNGRSDPEIEEDISLPVPRDKTTLSSLDRQVLGKSSSSSSGSFTGRSKDDIEKSETCNPPLPSSIPKEEVPCKSTPKFSRLFSGNKKSRSKEKKSSSSTPKKNSIVASTPREDSSKKSSSSTPHRKLKFFSRSSHKAKNAISTPSQHYSPRSKKNSKGVNAKPLSSTYIPSPYSFPSAPLKKTTGSSSTSSGRGSTTGYESGGEFLHQRSHRVKLRGRGAHSNHCKSSGYESVSERDSVEEDIKIIVSECNRRPEEEFKEGSEEKDDPVTLTRIYPESIKLPPVDVLKYEDKQVDRLDRRWRFWEFSRLKDRQKNLKVAMRDAKSRISRSSSVRWSYELHVEENGGVKRDDPAFIDAFRKETDILQKRVEACKAHATLMTCFDAIPSDPMSPYLKKQWENCCTTDCDPMGSLSRPLDPRESEIF</sequence>
<dbReference type="SUPFAM" id="SSF52540">
    <property type="entry name" value="P-loop containing nucleoside triphosphate hydrolases"/>
    <property type="match status" value="1"/>
</dbReference>
<feature type="region of interest" description="Disordered" evidence="6">
    <location>
        <begin position="955"/>
        <end position="1186"/>
    </location>
</feature>
<dbReference type="GO" id="GO:0005524">
    <property type="term" value="F:ATP binding"/>
    <property type="evidence" value="ECO:0007669"/>
    <property type="project" value="UniProtKB-UniRule"/>
</dbReference>
<feature type="compositionally biased region" description="Gly residues" evidence="6">
    <location>
        <begin position="442"/>
        <end position="451"/>
    </location>
</feature>
<feature type="compositionally biased region" description="Polar residues" evidence="6">
    <location>
        <begin position="1116"/>
        <end position="1125"/>
    </location>
</feature>
<feature type="compositionally biased region" description="Basic residues" evidence="6">
    <location>
        <begin position="429"/>
        <end position="438"/>
    </location>
</feature>
<evidence type="ECO:0000256" key="2">
    <source>
        <dbReference type="ARBA" id="ARBA00022741"/>
    </source>
</evidence>
<dbReference type="Proteomes" id="UP000675881">
    <property type="component" value="Chromosome 1"/>
</dbReference>
<dbReference type="InterPro" id="IPR027417">
    <property type="entry name" value="P-loop_NTPase"/>
</dbReference>
<name>A0A7R8GZ27_LEPSM</name>
<feature type="binding site" evidence="5">
    <location>
        <begin position="200"/>
        <end position="207"/>
    </location>
    <ligand>
        <name>ATP</name>
        <dbReference type="ChEBI" id="CHEBI:30616"/>
    </ligand>
</feature>
<accession>A0A7R8GZ27</accession>
<keyword evidence="4" id="KW-0963">Cytoplasm</keyword>
<evidence type="ECO:0000313" key="8">
    <source>
        <dbReference type="Proteomes" id="UP000675881"/>
    </source>
</evidence>
<keyword evidence="8" id="KW-1185">Reference proteome</keyword>
<dbReference type="GO" id="GO:0008017">
    <property type="term" value="F:microtubule binding"/>
    <property type="evidence" value="ECO:0007669"/>
    <property type="project" value="InterPro"/>
</dbReference>
<evidence type="ECO:0000256" key="4">
    <source>
        <dbReference type="ARBA" id="ARBA00023212"/>
    </source>
</evidence>
<organism evidence="7 8">
    <name type="scientific">Lepeophtheirus salmonis</name>
    <name type="common">Salmon louse</name>
    <name type="synonym">Caligus salmonis</name>
    <dbReference type="NCBI Taxonomy" id="72036"/>
    <lineage>
        <taxon>Eukaryota</taxon>
        <taxon>Metazoa</taxon>
        <taxon>Ecdysozoa</taxon>
        <taxon>Arthropoda</taxon>
        <taxon>Crustacea</taxon>
        <taxon>Multicrustacea</taxon>
        <taxon>Hexanauplia</taxon>
        <taxon>Copepoda</taxon>
        <taxon>Siphonostomatoida</taxon>
        <taxon>Caligidae</taxon>
        <taxon>Lepeophtheirus</taxon>
    </lineage>
</organism>
<evidence type="ECO:0000313" key="7">
    <source>
        <dbReference type="EMBL" id="CAF2756407.1"/>
    </source>
</evidence>
<feature type="compositionally biased region" description="Basic and acidic residues" evidence="6">
    <location>
        <begin position="1022"/>
        <end position="1031"/>
    </location>
</feature>
<feature type="region of interest" description="Disordered" evidence="6">
    <location>
        <begin position="673"/>
        <end position="704"/>
    </location>
</feature>
<feature type="compositionally biased region" description="Low complexity" evidence="6">
    <location>
        <begin position="1159"/>
        <end position="1179"/>
    </location>
</feature>
<dbReference type="GO" id="GO:0007018">
    <property type="term" value="P:microtubule-based movement"/>
    <property type="evidence" value="ECO:0007669"/>
    <property type="project" value="InterPro"/>
</dbReference>
<dbReference type="PANTHER" id="PTHR21608">
    <property type="entry name" value="KINESIN-LIKE PROTEIN CG14535"/>
    <property type="match status" value="1"/>
</dbReference>
<feature type="compositionally biased region" description="Low complexity" evidence="6">
    <location>
        <begin position="674"/>
        <end position="687"/>
    </location>
</feature>
<gene>
    <name evidence="7" type="ORF">LSAA_1843</name>
</gene>
<feature type="region of interest" description="Disordered" evidence="6">
    <location>
        <begin position="745"/>
        <end position="767"/>
    </location>
</feature>
<feature type="region of interest" description="Disordered" evidence="6">
    <location>
        <begin position="429"/>
        <end position="457"/>
    </location>
</feature>
<feature type="compositionally biased region" description="Basic and acidic residues" evidence="6">
    <location>
        <begin position="493"/>
        <end position="505"/>
    </location>
</feature>
<dbReference type="GO" id="GO:0003777">
    <property type="term" value="F:microtubule motor activity"/>
    <property type="evidence" value="ECO:0007669"/>
    <property type="project" value="InterPro"/>
</dbReference>